<dbReference type="GO" id="GO:0006289">
    <property type="term" value="P:nucleotide-excision repair"/>
    <property type="evidence" value="ECO:0007669"/>
    <property type="project" value="TreeGrafter"/>
</dbReference>
<dbReference type="EMBL" id="KN818269">
    <property type="protein sequence ID" value="KIL62570.1"/>
    <property type="molecule type" value="Genomic_DNA"/>
</dbReference>
<dbReference type="InterPro" id="IPR013970">
    <property type="entry name" value="Rfa2"/>
</dbReference>
<comment type="similarity">
    <text evidence="2">Belongs to the replication factor A protein 3 family.</text>
</comment>
<dbReference type="InterPro" id="IPR012340">
    <property type="entry name" value="NA-bd_OB-fold"/>
</dbReference>
<keyword evidence="5" id="KW-1185">Reference proteome</keyword>
<dbReference type="Gene3D" id="2.40.50.140">
    <property type="entry name" value="Nucleic acid-binding proteins"/>
    <property type="match status" value="1"/>
</dbReference>
<dbReference type="GO" id="GO:0003684">
    <property type="term" value="F:damaged DNA binding"/>
    <property type="evidence" value="ECO:0007669"/>
    <property type="project" value="TreeGrafter"/>
</dbReference>
<dbReference type="InParanoid" id="A0A0C2SHG2"/>
<evidence type="ECO:0008006" key="6">
    <source>
        <dbReference type="Google" id="ProtNLM"/>
    </source>
</evidence>
<dbReference type="Proteomes" id="UP000054549">
    <property type="component" value="Unassembled WGS sequence"/>
</dbReference>
<dbReference type="PANTHER" id="PTHR15114">
    <property type="entry name" value="REPLICATION PROTEIN A3"/>
    <property type="match status" value="1"/>
</dbReference>
<dbReference type="GO" id="GO:0000724">
    <property type="term" value="P:double-strand break repair via homologous recombination"/>
    <property type="evidence" value="ECO:0007669"/>
    <property type="project" value="TreeGrafter"/>
</dbReference>
<dbReference type="GO" id="GO:0005662">
    <property type="term" value="C:DNA replication factor A complex"/>
    <property type="evidence" value="ECO:0007669"/>
    <property type="project" value="TreeGrafter"/>
</dbReference>
<dbReference type="FunCoup" id="A0A0C2SHG2">
    <property type="interactions" value="74"/>
</dbReference>
<accession>A0A0C2SHG2</accession>
<dbReference type="Pfam" id="PF08661">
    <property type="entry name" value="Rep_fac-A_3"/>
    <property type="match status" value="1"/>
</dbReference>
<protein>
    <recommendedName>
        <fullName evidence="6">Replication factor A protein 3</fullName>
    </recommendedName>
</protein>
<dbReference type="GO" id="GO:0006284">
    <property type="term" value="P:base-excision repair"/>
    <property type="evidence" value="ECO:0007669"/>
    <property type="project" value="TreeGrafter"/>
</dbReference>
<organism evidence="4 5">
    <name type="scientific">Amanita muscaria (strain Koide BX008)</name>
    <dbReference type="NCBI Taxonomy" id="946122"/>
    <lineage>
        <taxon>Eukaryota</taxon>
        <taxon>Fungi</taxon>
        <taxon>Dikarya</taxon>
        <taxon>Basidiomycota</taxon>
        <taxon>Agaricomycotina</taxon>
        <taxon>Agaricomycetes</taxon>
        <taxon>Agaricomycetidae</taxon>
        <taxon>Agaricales</taxon>
        <taxon>Pluteineae</taxon>
        <taxon>Amanitaceae</taxon>
        <taxon>Amanita</taxon>
    </lineage>
</organism>
<gene>
    <name evidence="4" type="ORF">M378DRAFT_81007</name>
</gene>
<evidence type="ECO:0000256" key="1">
    <source>
        <dbReference type="ARBA" id="ARBA00004123"/>
    </source>
</evidence>
<evidence type="ECO:0000313" key="4">
    <source>
        <dbReference type="EMBL" id="KIL62570.1"/>
    </source>
</evidence>
<dbReference type="GO" id="GO:0035861">
    <property type="term" value="C:site of double-strand break"/>
    <property type="evidence" value="ECO:0007669"/>
    <property type="project" value="TreeGrafter"/>
</dbReference>
<dbReference type="PANTHER" id="PTHR15114:SF1">
    <property type="entry name" value="REPLICATION PROTEIN A 14 KDA SUBUNIT"/>
    <property type="match status" value="1"/>
</dbReference>
<proteinExistence type="inferred from homology"/>
<dbReference type="GO" id="GO:0003697">
    <property type="term" value="F:single-stranded DNA binding"/>
    <property type="evidence" value="ECO:0007669"/>
    <property type="project" value="TreeGrafter"/>
</dbReference>
<evidence type="ECO:0000256" key="2">
    <source>
        <dbReference type="ARBA" id="ARBA00009761"/>
    </source>
</evidence>
<dbReference type="AlphaFoldDB" id="A0A0C2SHG2"/>
<name>A0A0C2SHG2_AMAMK</name>
<sequence length="113" mass="12592">MSTEPQHISPRVNSALFPKYQNKIVRLTCKVLAVHGDRATVLASDGGELHVQMSRDHNMGETPYVELIGTVLDPTTLKLLTCLDMKELDMTVVDQAINLMHDPRFAGRFWGAS</sequence>
<comment type="subcellular location">
    <subcellularLocation>
        <location evidence="1">Nucleus</location>
    </subcellularLocation>
</comment>
<dbReference type="SUPFAM" id="SSF50249">
    <property type="entry name" value="Nucleic acid-binding proteins"/>
    <property type="match status" value="1"/>
</dbReference>
<reference evidence="4 5" key="1">
    <citation type="submission" date="2014-04" db="EMBL/GenBank/DDBJ databases">
        <title>Evolutionary Origins and Diversification of the Mycorrhizal Mutualists.</title>
        <authorList>
            <consortium name="DOE Joint Genome Institute"/>
            <consortium name="Mycorrhizal Genomics Consortium"/>
            <person name="Kohler A."/>
            <person name="Kuo A."/>
            <person name="Nagy L.G."/>
            <person name="Floudas D."/>
            <person name="Copeland A."/>
            <person name="Barry K.W."/>
            <person name="Cichocki N."/>
            <person name="Veneault-Fourrey C."/>
            <person name="LaButti K."/>
            <person name="Lindquist E.A."/>
            <person name="Lipzen A."/>
            <person name="Lundell T."/>
            <person name="Morin E."/>
            <person name="Murat C."/>
            <person name="Riley R."/>
            <person name="Ohm R."/>
            <person name="Sun H."/>
            <person name="Tunlid A."/>
            <person name="Henrissat B."/>
            <person name="Grigoriev I.V."/>
            <person name="Hibbett D.S."/>
            <person name="Martin F."/>
        </authorList>
    </citation>
    <scope>NUCLEOTIDE SEQUENCE [LARGE SCALE GENOMIC DNA]</scope>
    <source>
        <strain evidence="4 5">Koide BX008</strain>
    </source>
</reference>
<dbReference type="HOGENOM" id="CLU_141922_1_1_1"/>
<dbReference type="OrthoDB" id="188186at2759"/>
<evidence type="ECO:0000256" key="3">
    <source>
        <dbReference type="ARBA" id="ARBA00023242"/>
    </source>
</evidence>
<dbReference type="GO" id="GO:0006298">
    <property type="term" value="P:mismatch repair"/>
    <property type="evidence" value="ECO:0007669"/>
    <property type="project" value="TreeGrafter"/>
</dbReference>
<dbReference type="GO" id="GO:0006260">
    <property type="term" value="P:DNA replication"/>
    <property type="evidence" value="ECO:0007669"/>
    <property type="project" value="InterPro"/>
</dbReference>
<dbReference type="STRING" id="946122.A0A0C2SHG2"/>
<evidence type="ECO:0000313" key="5">
    <source>
        <dbReference type="Proteomes" id="UP000054549"/>
    </source>
</evidence>
<keyword evidence="3" id="KW-0539">Nucleus</keyword>